<organism evidence="2 3">
    <name type="scientific">Hyaloperonospora arabidopsidis (strain Emoy2)</name>
    <name type="common">Downy mildew agent</name>
    <name type="synonym">Peronospora arabidopsidis</name>
    <dbReference type="NCBI Taxonomy" id="559515"/>
    <lineage>
        <taxon>Eukaryota</taxon>
        <taxon>Sar</taxon>
        <taxon>Stramenopiles</taxon>
        <taxon>Oomycota</taxon>
        <taxon>Peronosporomycetes</taxon>
        <taxon>Peronosporales</taxon>
        <taxon>Peronosporaceae</taxon>
        <taxon>Hyaloperonospora</taxon>
    </lineage>
</organism>
<dbReference type="HOGENOM" id="CLU_722551_0_0_1"/>
<dbReference type="Proteomes" id="UP000011713">
    <property type="component" value="Unassembled WGS sequence"/>
</dbReference>
<accession>M4B1C8</accession>
<dbReference type="InParanoid" id="M4B1C8"/>
<proteinExistence type="predicted"/>
<dbReference type="InterPro" id="IPR003593">
    <property type="entry name" value="AAA+_ATPase"/>
</dbReference>
<dbReference type="SUPFAM" id="SSF52540">
    <property type="entry name" value="P-loop containing nucleoside triphosphate hydrolases"/>
    <property type="match status" value="1"/>
</dbReference>
<dbReference type="AlphaFoldDB" id="M4B1C8"/>
<reference evidence="3" key="1">
    <citation type="journal article" date="2010" name="Science">
        <title>Signatures of adaptation to obligate biotrophy in the Hyaloperonospora arabidopsidis genome.</title>
        <authorList>
            <person name="Baxter L."/>
            <person name="Tripathy S."/>
            <person name="Ishaque N."/>
            <person name="Boot N."/>
            <person name="Cabral A."/>
            <person name="Kemen E."/>
            <person name="Thines M."/>
            <person name="Ah-Fong A."/>
            <person name="Anderson R."/>
            <person name="Badejoko W."/>
            <person name="Bittner-Eddy P."/>
            <person name="Boore J.L."/>
            <person name="Chibucos M.C."/>
            <person name="Coates M."/>
            <person name="Dehal P."/>
            <person name="Delehaunty K."/>
            <person name="Dong S."/>
            <person name="Downton P."/>
            <person name="Dumas B."/>
            <person name="Fabro G."/>
            <person name="Fronick C."/>
            <person name="Fuerstenberg S.I."/>
            <person name="Fulton L."/>
            <person name="Gaulin E."/>
            <person name="Govers F."/>
            <person name="Hughes L."/>
            <person name="Humphray S."/>
            <person name="Jiang R.H."/>
            <person name="Judelson H."/>
            <person name="Kamoun S."/>
            <person name="Kyung K."/>
            <person name="Meijer H."/>
            <person name="Minx P."/>
            <person name="Morris P."/>
            <person name="Nelson J."/>
            <person name="Phuntumart V."/>
            <person name="Qutob D."/>
            <person name="Rehmany A."/>
            <person name="Rougon-Cardoso A."/>
            <person name="Ryden P."/>
            <person name="Torto-Alalibo T."/>
            <person name="Studholme D."/>
            <person name="Wang Y."/>
            <person name="Win J."/>
            <person name="Wood J."/>
            <person name="Clifton S.W."/>
            <person name="Rogers J."/>
            <person name="Van den Ackerveken G."/>
            <person name="Jones J.D."/>
            <person name="McDowell J.M."/>
            <person name="Beynon J."/>
            <person name="Tyler B.M."/>
        </authorList>
    </citation>
    <scope>NUCLEOTIDE SEQUENCE [LARGE SCALE GENOMIC DNA]</scope>
    <source>
        <strain evidence="3">Emoy2</strain>
    </source>
</reference>
<dbReference type="Pfam" id="PF00004">
    <property type="entry name" value="AAA"/>
    <property type="match status" value="1"/>
</dbReference>
<sequence length="433" mass="47301">MFALIREADRLLLFSCTVEKLGLVRIAVVGTVSVLNALHSKVRQLFAEEVPEKQWTIGLLQSLLPSSPMLRHEFISSLAVRYGQRPSNIVSIAQQICARLSREDRHAVSVESFESEIAAFAREISSSCNGADTLNVSIPDVSWDDIGGLEGVKQKLVEMVVWPLEKPHVFRRMGISPPLGMVLHGPPGTGKTMLAKATAKASGGNFLDLAASDLMKAEIGESEKSITRAFDTARALSPCMVFIDEFQSLFGNRSTAGQTTSRMISQLLMELDALKAVSDDRDAHDELHASTSVAAGRQQMPCLPSILRFSNQVRMYLGFPPGHSSALTHHFFFCLVFSLGRFENVVYVGLPNATEREAILETQRKKMPWSQDVDLARLVEDTDGANAASMVALCQAAAIQAMQRVASDASVDEQVDKLSCLCGGILLTLFLFD</sequence>
<evidence type="ECO:0000313" key="3">
    <source>
        <dbReference type="Proteomes" id="UP000011713"/>
    </source>
</evidence>
<dbReference type="InterPro" id="IPR050168">
    <property type="entry name" value="AAA_ATPase_domain"/>
</dbReference>
<dbReference type="InterPro" id="IPR003959">
    <property type="entry name" value="ATPase_AAA_core"/>
</dbReference>
<name>M4B1C8_HYAAE</name>
<reference evidence="2" key="2">
    <citation type="submission" date="2015-06" db="UniProtKB">
        <authorList>
            <consortium name="EnsemblProtists"/>
        </authorList>
    </citation>
    <scope>IDENTIFICATION</scope>
    <source>
        <strain evidence="2">Emoy2</strain>
    </source>
</reference>
<dbReference type="PANTHER" id="PTHR23077">
    <property type="entry name" value="AAA-FAMILY ATPASE"/>
    <property type="match status" value="1"/>
</dbReference>
<protein>
    <recommendedName>
        <fullName evidence="1">AAA+ ATPase domain-containing protein</fullName>
    </recommendedName>
</protein>
<dbReference type="PANTHER" id="PTHR23077:SF117">
    <property type="entry name" value="AAA+ ATPASE DOMAIN-CONTAINING PROTEIN"/>
    <property type="match status" value="1"/>
</dbReference>
<dbReference type="GO" id="GO:0016887">
    <property type="term" value="F:ATP hydrolysis activity"/>
    <property type="evidence" value="ECO:0007669"/>
    <property type="project" value="InterPro"/>
</dbReference>
<evidence type="ECO:0000313" key="2">
    <source>
        <dbReference type="EnsemblProtists" id="HpaP800075"/>
    </source>
</evidence>
<dbReference type="eggNOG" id="KOG0730">
    <property type="taxonomic scope" value="Eukaryota"/>
</dbReference>
<dbReference type="EMBL" id="JH597776">
    <property type="status" value="NOT_ANNOTATED_CDS"/>
    <property type="molecule type" value="Genomic_DNA"/>
</dbReference>
<keyword evidence="3" id="KW-1185">Reference proteome</keyword>
<dbReference type="STRING" id="559515.M4B1C8"/>
<dbReference type="VEuPathDB" id="FungiDB:HpaG800075"/>
<dbReference type="Gene3D" id="1.10.8.60">
    <property type="match status" value="1"/>
</dbReference>
<dbReference type="Gene3D" id="3.40.50.300">
    <property type="entry name" value="P-loop containing nucleotide triphosphate hydrolases"/>
    <property type="match status" value="2"/>
</dbReference>
<dbReference type="GO" id="GO:0005524">
    <property type="term" value="F:ATP binding"/>
    <property type="evidence" value="ECO:0007669"/>
    <property type="project" value="InterPro"/>
</dbReference>
<dbReference type="EnsemblProtists" id="HpaT800075">
    <property type="protein sequence ID" value="HpaP800075"/>
    <property type="gene ID" value="HpaG800075"/>
</dbReference>
<feature type="domain" description="AAA+ ATPase" evidence="1">
    <location>
        <begin position="177"/>
        <end position="352"/>
    </location>
</feature>
<dbReference type="SMART" id="SM00382">
    <property type="entry name" value="AAA"/>
    <property type="match status" value="1"/>
</dbReference>
<evidence type="ECO:0000259" key="1">
    <source>
        <dbReference type="SMART" id="SM00382"/>
    </source>
</evidence>
<dbReference type="InterPro" id="IPR027417">
    <property type="entry name" value="P-loop_NTPase"/>
</dbReference>